<feature type="transmembrane region" description="Helical" evidence="5">
    <location>
        <begin position="382"/>
        <end position="405"/>
    </location>
</feature>
<keyword evidence="3 5" id="KW-1133">Transmembrane helix</keyword>
<feature type="transmembrane region" description="Helical" evidence="5">
    <location>
        <begin position="150"/>
        <end position="173"/>
    </location>
</feature>
<keyword evidence="7" id="KW-1185">Reference proteome</keyword>
<dbReference type="AlphaFoldDB" id="A0A1E4U0N4"/>
<keyword evidence="4 5" id="KW-0472">Membrane</keyword>
<evidence type="ECO:0000256" key="2">
    <source>
        <dbReference type="ARBA" id="ARBA00022692"/>
    </source>
</evidence>
<dbReference type="SUPFAM" id="SSF103473">
    <property type="entry name" value="MFS general substrate transporter"/>
    <property type="match status" value="1"/>
</dbReference>
<dbReference type="PANTHER" id="PTHR23294">
    <property type="entry name" value="ET TRANSLATION PRODUCT-RELATED"/>
    <property type="match status" value="1"/>
</dbReference>
<evidence type="ECO:0000313" key="6">
    <source>
        <dbReference type="EMBL" id="ODV97549.1"/>
    </source>
</evidence>
<evidence type="ECO:0000313" key="7">
    <source>
        <dbReference type="Proteomes" id="UP000094236"/>
    </source>
</evidence>
<name>A0A1E4U0N4_PACTA</name>
<proteinExistence type="predicted"/>
<evidence type="ECO:0000256" key="1">
    <source>
        <dbReference type="ARBA" id="ARBA00004141"/>
    </source>
</evidence>
<dbReference type="OrthoDB" id="196103at2759"/>
<evidence type="ECO:0000256" key="3">
    <source>
        <dbReference type="ARBA" id="ARBA00022989"/>
    </source>
</evidence>
<keyword evidence="2 5" id="KW-0812">Transmembrane</keyword>
<accession>A0A1E4U0N4</accession>
<dbReference type="InterPro" id="IPR036259">
    <property type="entry name" value="MFS_trans_sf"/>
</dbReference>
<feature type="transmembrane region" description="Helical" evidence="5">
    <location>
        <begin position="122"/>
        <end position="144"/>
    </location>
</feature>
<sequence length="502" mass="55698">MASEDSDRAPAVESTDKQHDVLIKDNEVTTYVDEQPEYTNKWYDKSLLPGILPRYSDAISQILMVSFVCFLTPGMYNALSGIGGAGLSDVSLADNANVALYSTFATFGFFSGVICNTIGARACLAFGGLGYALYSASLLCYYHTANQGFVIFAGAILGVCAAMLWSAQAQIIMSYPAENAKGRGIMTFWVIFNLGAVIGSIIPLADNINNKGSSVNDGTYIAFLVLMIFGSCLGACLLPIGKVWKADGTRVIYQKNPSIKTEFYELYKVLRTEPKIIMLFPMFFASNWYNTYQQSDFNAGRFNVRTRSLNSLLYWFMQMFGSMFITLILDYSKLQRKTRAKIGWCIITVLTFVIWGGGLAFQLKFTRATAADMIIDFTDKSYGGPCFLFMLYGAFDAVWQSYLYWVMGSLSNNARKLTVYNGFYKGIQSAGAAIIWRIDAMEKPYINIFASSWALLGASLLIAAPLIFRDITNHTEIEKDLADSDETIQDIAALIQLLKKKS</sequence>
<protein>
    <recommendedName>
        <fullName evidence="8">Major facilitator superfamily (MFS) profile domain-containing protein</fullName>
    </recommendedName>
</protein>
<dbReference type="InterPro" id="IPR011701">
    <property type="entry name" value="MFS"/>
</dbReference>
<dbReference type="Proteomes" id="UP000094236">
    <property type="component" value="Unassembled WGS sequence"/>
</dbReference>
<evidence type="ECO:0008006" key="8">
    <source>
        <dbReference type="Google" id="ProtNLM"/>
    </source>
</evidence>
<dbReference type="Pfam" id="PF07690">
    <property type="entry name" value="MFS_1"/>
    <property type="match status" value="1"/>
</dbReference>
<feature type="transmembrane region" description="Helical" evidence="5">
    <location>
        <begin position="185"/>
        <end position="205"/>
    </location>
</feature>
<feature type="transmembrane region" description="Helical" evidence="5">
    <location>
        <begin position="342"/>
        <end position="362"/>
    </location>
</feature>
<feature type="transmembrane region" description="Helical" evidence="5">
    <location>
        <begin position="312"/>
        <end position="330"/>
    </location>
</feature>
<evidence type="ECO:0000256" key="5">
    <source>
        <dbReference type="SAM" id="Phobius"/>
    </source>
</evidence>
<feature type="transmembrane region" description="Helical" evidence="5">
    <location>
        <begin position="98"/>
        <end position="115"/>
    </location>
</feature>
<evidence type="ECO:0000256" key="4">
    <source>
        <dbReference type="ARBA" id="ARBA00023136"/>
    </source>
</evidence>
<reference evidence="7" key="1">
    <citation type="submission" date="2016-05" db="EMBL/GenBank/DDBJ databases">
        <title>Comparative genomics of biotechnologically important yeasts.</title>
        <authorList>
            <consortium name="DOE Joint Genome Institute"/>
            <person name="Riley R."/>
            <person name="Haridas S."/>
            <person name="Wolfe K.H."/>
            <person name="Lopes M.R."/>
            <person name="Hittinger C.T."/>
            <person name="Goker M."/>
            <person name="Salamov A."/>
            <person name="Wisecaver J."/>
            <person name="Long T.M."/>
            <person name="Aerts A.L."/>
            <person name="Barry K."/>
            <person name="Choi C."/>
            <person name="Clum A."/>
            <person name="Coughlan A.Y."/>
            <person name="Deshpande S."/>
            <person name="Douglass A.P."/>
            <person name="Hanson S.J."/>
            <person name="Klenk H.-P."/>
            <person name="Labutti K."/>
            <person name="Lapidus A."/>
            <person name="Lindquist E."/>
            <person name="Lipzen A."/>
            <person name="Meier-Kolthoff J.P."/>
            <person name="Ohm R.A."/>
            <person name="Otillar R.P."/>
            <person name="Pangilinan J."/>
            <person name="Peng Y."/>
            <person name="Rokas A."/>
            <person name="Rosa C.A."/>
            <person name="Scheuner C."/>
            <person name="Sibirny A.A."/>
            <person name="Slot J.C."/>
            <person name="Stielow J.B."/>
            <person name="Sun H."/>
            <person name="Kurtzman C.P."/>
            <person name="Blackwell M."/>
            <person name="Grigoriev I.V."/>
            <person name="Jeffries T.W."/>
        </authorList>
    </citation>
    <scope>NUCLEOTIDE SEQUENCE [LARGE SCALE GENOMIC DNA]</scope>
    <source>
        <strain evidence="7">NRRL Y-2460</strain>
    </source>
</reference>
<dbReference type="Gene3D" id="1.20.1250.20">
    <property type="entry name" value="MFS general substrate transporter like domains"/>
    <property type="match status" value="1"/>
</dbReference>
<dbReference type="PANTHER" id="PTHR23294:SF59">
    <property type="entry name" value="UNC93-LIKE PROTEIN C922.05C"/>
    <property type="match status" value="1"/>
</dbReference>
<feature type="transmembrane region" description="Helical" evidence="5">
    <location>
        <begin position="58"/>
        <end position="78"/>
    </location>
</feature>
<dbReference type="InterPro" id="IPR051617">
    <property type="entry name" value="UNC-93-like_regulator"/>
</dbReference>
<comment type="subcellular location">
    <subcellularLocation>
        <location evidence="1">Membrane</location>
        <topology evidence="1">Multi-pass membrane protein</topology>
    </subcellularLocation>
</comment>
<dbReference type="GO" id="GO:0022857">
    <property type="term" value="F:transmembrane transporter activity"/>
    <property type="evidence" value="ECO:0007669"/>
    <property type="project" value="InterPro"/>
</dbReference>
<dbReference type="EMBL" id="KV454011">
    <property type="protein sequence ID" value="ODV97549.1"/>
    <property type="molecule type" value="Genomic_DNA"/>
</dbReference>
<dbReference type="GO" id="GO:0016020">
    <property type="term" value="C:membrane"/>
    <property type="evidence" value="ECO:0007669"/>
    <property type="project" value="UniProtKB-SubCell"/>
</dbReference>
<organism evidence="6 7">
    <name type="scientific">Pachysolen tannophilus NRRL Y-2460</name>
    <dbReference type="NCBI Taxonomy" id="669874"/>
    <lineage>
        <taxon>Eukaryota</taxon>
        <taxon>Fungi</taxon>
        <taxon>Dikarya</taxon>
        <taxon>Ascomycota</taxon>
        <taxon>Saccharomycotina</taxon>
        <taxon>Pichiomycetes</taxon>
        <taxon>Pachysolenaceae</taxon>
        <taxon>Pachysolen</taxon>
    </lineage>
</organism>
<gene>
    <name evidence="6" type="ORF">PACTADRAFT_83019</name>
</gene>
<feature type="transmembrane region" description="Helical" evidence="5">
    <location>
        <begin position="444"/>
        <end position="468"/>
    </location>
</feature>
<dbReference type="CDD" id="cd06178">
    <property type="entry name" value="MFS_unc93-like"/>
    <property type="match status" value="1"/>
</dbReference>
<feature type="transmembrane region" description="Helical" evidence="5">
    <location>
        <begin position="220"/>
        <end position="240"/>
    </location>
</feature>